<evidence type="ECO:0000256" key="1">
    <source>
        <dbReference type="SAM" id="MobiDB-lite"/>
    </source>
</evidence>
<comment type="caution">
    <text evidence="3">The sequence shown here is derived from an EMBL/GenBank/DDBJ whole genome shotgun (WGS) entry which is preliminary data.</text>
</comment>
<dbReference type="EMBL" id="JAUUTY010000007">
    <property type="protein sequence ID" value="KAK1606984.1"/>
    <property type="molecule type" value="Genomic_DNA"/>
</dbReference>
<accession>A0AAD8QRY4</accession>
<evidence type="ECO:0000313" key="4">
    <source>
        <dbReference type="Proteomes" id="UP001231189"/>
    </source>
</evidence>
<dbReference type="Proteomes" id="UP001231189">
    <property type="component" value="Unassembled WGS sequence"/>
</dbReference>
<evidence type="ECO:0000259" key="2">
    <source>
        <dbReference type="Pfam" id="PF00056"/>
    </source>
</evidence>
<proteinExistence type="predicted"/>
<name>A0AAD8QRY4_LOLMU</name>
<gene>
    <name evidence="3" type="ORF">QYE76_030657</name>
</gene>
<feature type="compositionally biased region" description="Basic and acidic residues" evidence="1">
    <location>
        <begin position="320"/>
        <end position="330"/>
    </location>
</feature>
<evidence type="ECO:0000313" key="3">
    <source>
        <dbReference type="EMBL" id="KAK1606984.1"/>
    </source>
</evidence>
<dbReference type="InterPro" id="IPR001236">
    <property type="entry name" value="Lactate/malate_DH_N"/>
</dbReference>
<organism evidence="3 4">
    <name type="scientific">Lolium multiflorum</name>
    <name type="common">Italian ryegrass</name>
    <name type="synonym">Lolium perenne subsp. multiflorum</name>
    <dbReference type="NCBI Taxonomy" id="4521"/>
    <lineage>
        <taxon>Eukaryota</taxon>
        <taxon>Viridiplantae</taxon>
        <taxon>Streptophyta</taxon>
        <taxon>Embryophyta</taxon>
        <taxon>Tracheophyta</taxon>
        <taxon>Spermatophyta</taxon>
        <taxon>Magnoliopsida</taxon>
        <taxon>Liliopsida</taxon>
        <taxon>Poales</taxon>
        <taxon>Poaceae</taxon>
        <taxon>BOP clade</taxon>
        <taxon>Pooideae</taxon>
        <taxon>Poodae</taxon>
        <taxon>Poeae</taxon>
        <taxon>Poeae Chloroplast Group 2 (Poeae type)</taxon>
        <taxon>Loliodinae</taxon>
        <taxon>Loliinae</taxon>
        <taxon>Lolium</taxon>
    </lineage>
</organism>
<dbReference type="AlphaFoldDB" id="A0AAD8QRY4"/>
<reference evidence="3" key="1">
    <citation type="submission" date="2023-07" db="EMBL/GenBank/DDBJ databases">
        <title>A chromosome-level genome assembly of Lolium multiflorum.</title>
        <authorList>
            <person name="Chen Y."/>
            <person name="Copetti D."/>
            <person name="Kolliker R."/>
            <person name="Studer B."/>
        </authorList>
    </citation>
    <scope>NUCLEOTIDE SEQUENCE</scope>
    <source>
        <strain evidence="3">02402/16</strain>
        <tissue evidence="3">Leaf</tissue>
    </source>
</reference>
<dbReference type="Gene3D" id="3.40.50.720">
    <property type="entry name" value="NAD(P)-binding Rossmann-like Domain"/>
    <property type="match status" value="1"/>
</dbReference>
<protein>
    <recommendedName>
        <fullName evidence="2">Lactate/malate dehydrogenase N-terminal domain-containing protein</fullName>
    </recommendedName>
</protein>
<feature type="region of interest" description="Disordered" evidence="1">
    <location>
        <begin position="311"/>
        <end position="330"/>
    </location>
</feature>
<sequence length="330" mass="36502">MREVVGRRTTNLHSPGGGSGGPGRRREETPCRLEEVGQELEKPREASLFVLNGGLYGGARVRAMRRLGLDRNLPPAFPAETRRGYFGLCHLFHLHLPPTTQPPPALSLPNPLIDALPDKLRGEALDLQHGAAFLPRVRIVSGTDATVTKNSDLVVITAGARQIPGIRYRRYRRYAAQRPCRGAPWPPKIRPLRFPPPHRCSMARAPGSITRFVIFAPLLHRSSPTRSVESSRRPAKILGDPHGYGEVLGVPRGQRVSLSVFIQALGDLEQDPAVASIYVEKLMSGVVRVELHAGSEVLKSWPSFKQKRKKLIPKEGGGTRMREDWHLGNN</sequence>
<feature type="domain" description="Lactate/malate dehydrogenase N-terminal" evidence="2">
    <location>
        <begin position="112"/>
        <end position="166"/>
    </location>
</feature>
<dbReference type="InterPro" id="IPR036291">
    <property type="entry name" value="NAD(P)-bd_dom_sf"/>
</dbReference>
<dbReference type="Pfam" id="PF00056">
    <property type="entry name" value="Ldh_1_N"/>
    <property type="match status" value="1"/>
</dbReference>
<dbReference type="PANTHER" id="PTHR43128">
    <property type="entry name" value="L-2-HYDROXYCARBOXYLATE DEHYDROGENASE (NAD(P)(+))"/>
    <property type="match status" value="1"/>
</dbReference>
<feature type="region of interest" description="Disordered" evidence="1">
    <location>
        <begin position="1"/>
        <end position="29"/>
    </location>
</feature>
<dbReference type="PANTHER" id="PTHR43128:SF16">
    <property type="entry name" value="L-LACTATE DEHYDROGENASE"/>
    <property type="match status" value="1"/>
</dbReference>
<dbReference type="GO" id="GO:0006089">
    <property type="term" value="P:lactate metabolic process"/>
    <property type="evidence" value="ECO:0007669"/>
    <property type="project" value="TreeGrafter"/>
</dbReference>
<dbReference type="SUPFAM" id="SSF51735">
    <property type="entry name" value="NAD(P)-binding Rossmann-fold domains"/>
    <property type="match status" value="1"/>
</dbReference>
<keyword evidence="4" id="KW-1185">Reference proteome</keyword>
<dbReference type="GO" id="GO:0004459">
    <property type="term" value="F:L-lactate dehydrogenase (NAD+) activity"/>
    <property type="evidence" value="ECO:0007669"/>
    <property type="project" value="TreeGrafter"/>
</dbReference>